<comment type="caution">
    <text evidence="1">The sequence shown here is derived from an EMBL/GenBank/DDBJ whole genome shotgun (WGS) entry which is preliminary data.</text>
</comment>
<dbReference type="OrthoDB" id="4793208at2"/>
<sequence>MPDSIHIVSTSNASDLGLIALADLAVAASGTPYRVVGGQMVRLLTHIYPIPGVMERATTDADAGVDELTATGLGLHSALLDQGYTAESGNHYAKELVGQGRLEVDILVPRSVSAKTVRLGGRGFDPIPGLNFALARSPTCVEVNVNLQDGRLLRFVVPIPDVEAALVLKLLAWQKRLAEKDLRDVAALLEIAHAHRESFSQPWYLDDVARAARGERRDAALAAYQTADYLDRGGPKDVHIQPARLRALIERHIRNPK</sequence>
<dbReference type="RefSeq" id="WP_106347351.1">
    <property type="nucleotide sequence ID" value="NZ_PVUE01000001.1"/>
</dbReference>
<proteinExistence type="predicted"/>
<dbReference type="EMBL" id="PVUE01000001">
    <property type="protein sequence ID" value="PRZ44330.1"/>
    <property type="molecule type" value="Genomic_DNA"/>
</dbReference>
<gene>
    <name evidence="1" type="ORF">CLV47_101456</name>
</gene>
<name>A0A2T1A6W0_9ACTN</name>
<evidence type="ECO:0000313" key="1">
    <source>
        <dbReference type="EMBL" id="PRZ44330.1"/>
    </source>
</evidence>
<dbReference type="AlphaFoldDB" id="A0A2T1A6W0"/>
<organism evidence="1 2">
    <name type="scientific">Antricoccus suffuscus</name>
    <dbReference type="NCBI Taxonomy" id="1629062"/>
    <lineage>
        <taxon>Bacteria</taxon>
        <taxon>Bacillati</taxon>
        <taxon>Actinomycetota</taxon>
        <taxon>Actinomycetes</taxon>
        <taxon>Geodermatophilales</taxon>
        <taxon>Antricoccaceae</taxon>
        <taxon>Antricoccus</taxon>
    </lineage>
</organism>
<dbReference type="Proteomes" id="UP000237752">
    <property type="component" value="Unassembled WGS sequence"/>
</dbReference>
<reference evidence="1 2" key="1">
    <citation type="submission" date="2018-03" db="EMBL/GenBank/DDBJ databases">
        <title>Genomic Encyclopedia of Archaeal and Bacterial Type Strains, Phase II (KMG-II): from individual species to whole genera.</title>
        <authorList>
            <person name="Goeker M."/>
        </authorList>
    </citation>
    <scope>NUCLEOTIDE SEQUENCE [LARGE SCALE GENOMIC DNA]</scope>
    <source>
        <strain evidence="1 2">DSM 100065</strain>
    </source>
</reference>
<keyword evidence="2" id="KW-1185">Reference proteome</keyword>
<evidence type="ECO:0000313" key="2">
    <source>
        <dbReference type="Proteomes" id="UP000237752"/>
    </source>
</evidence>
<protein>
    <recommendedName>
        <fullName evidence="3">Nucleotidyltransferase AbiEii toxin of type IV toxin-antitoxin system</fullName>
    </recommendedName>
</protein>
<evidence type="ECO:0008006" key="3">
    <source>
        <dbReference type="Google" id="ProtNLM"/>
    </source>
</evidence>
<accession>A0A2T1A6W0</accession>